<organism evidence="1 2">
    <name type="scientific">Nicotiana tabacum</name>
    <name type="common">Common tobacco</name>
    <dbReference type="NCBI Taxonomy" id="4097"/>
    <lineage>
        <taxon>Eukaryota</taxon>
        <taxon>Viridiplantae</taxon>
        <taxon>Streptophyta</taxon>
        <taxon>Embryophyta</taxon>
        <taxon>Tracheophyta</taxon>
        <taxon>Spermatophyta</taxon>
        <taxon>Magnoliopsida</taxon>
        <taxon>eudicotyledons</taxon>
        <taxon>Gunneridae</taxon>
        <taxon>Pentapetalae</taxon>
        <taxon>asterids</taxon>
        <taxon>lamiids</taxon>
        <taxon>Solanales</taxon>
        <taxon>Solanaceae</taxon>
        <taxon>Nicotianoideae</taxon>
        <taxon>Nicotianeae</taxon>
        <taxon>Nicotiana</taxon>
    </lineage>
</organism>
<sequence length="163" mass="19195">MIPLYKNNEDIQNCNNYRGIKLLSHTMKVWEMVVEVRVRTSGSIFENQFGFMQGRSIMEAIHIVRRLVERYREMKKDLHMVFIDLEKTYDKVMREVISRCFEAKGVPVAYIRVIKDMYDEVKSRVRTAGGDSEHFPIMMGLYKGSTLSPFLFFLAMDALTRHI</sequence>
<keyword evidence="1" id="KW-1185">Reference proteome</keyword>
<reference evidence="1" key="1">
    <citation type="journal article" date="2014" name="Nat. Commun.">
        <title>The tobacco genome sequence and its comparison with those of tomato and potato.</title>
        <authorList>
            <person name="Sierro N."/>
            <person name="Battey J.N."/>
            <person name="Ouadi S."/>
            <person name="Bakaher N."/>
            <person name="Bovet L."/>
            <person name="Willig A."/>
            <person name="Goepfert S."/>
            <person name="Peitsch M.C."/>
            <person name="Ivanov N.V."/>
        </authorList>
    </citation>
    <scope>NUCLEOTIDE SEQUENCE [LARGE SCALE GENOMIC DNA]</scope>
</reference>
<dbReference type="Proteomes" id="UP000790787">
    <property type="component" value="Chromosome 24"/>
</dbReference>
<dbReference type="RefSeq" id="XP_075103666.1">
    <property type="nucleotide sequence ID" value="XM_075247565.1"/>
</dbReference>
<reference evidence="2" key="2">
    <citation type="submission" date="2025-08" db="UniProtKB">
        <authorList>
            <consortium name="RefSeq"/>
        </authorList>
    </citation>
    <scope>IDENTIFICATION</scope>
    <source>
        <tissue evidence="2">Leaf</tissue>
    </source>
</reference>
<gene>
    <name evidence="2" type="primary">LOC142178240</name>
</gene>
<evidence type="ECO:0000313" key="2">
    <source>
        <dbReference type="RefSeq" id="XP_075103666.1"/>
    </source>
</evidence>
<protein>
    <submittedName>
        <fullName evidence="2">Secreted RxLR effector protein 78-like</fullName>
    </submittedName>
</protein>
<accession>A0AC58U2G5</accession>
<evidence type="ECO:0000313" key="1">
    <source>
        <dbReference type="Proteomes" id="UP000790787"/>
    </source>
</evidence>
<name>A0AC58U2G5_TOBAC</name>
<proteinExistence type="predicted"/>